<feature type="region of interest" description="Disordered" evidence="1">
    <location>
        <begin position="702"/>
        <end position="728"/>
    </location>
</feature>
<dbReference type="EMBL" id="FNBL01000021">
    <property type="protein sequence ID" value="SDG45082.1"/>
    <property type="molecule type" value="Genomic_DNA"/>
</dbReference>
<dbReference type="Proteomes" id="UP000182284">
    <property type="component" value="Unassembled WGS sequence"/>
</dbReference>
<dbReference type="InterPro" id="IPR012337">
    <property type="entry name" value="RNaseH-like_sf"/>
</dbReference>
<dbReference type="RefSeq" id="WP_074647390.1">
    <property type="nucleotide sequence ID" value="NZ_FNBL01000021.1"/>
</dbReference>
<protein>
    <submittedName>
        <fullName evidence="3">Mu transposase, C-terminal</fullName>
    </submittedName>
</protein>
<evidence type="ECO:0000313" key="3">
    <source>
        <dbReference type="EMBL" id="SDG45082.1"/>
    </source>
</evidence>
<dbReference type="Pfam" id="PF09299">
    <property type="entry name" value="Mu-transpos_C"/>
    <property type="match status" value="1"/>
</dbReference>
<dbReference type="Gene3D" id="3.30.420.10">
    <property type="entry name" value="Ribonuclease H-like superfamily/Ribonuclease H"/>
    <property type="match status" value="1"/>
</dbReference>
<dbReference type="OrthoDB" id="5287589at2"/>
<name>A0A1G7UBX7_9RHOB</name>
<dbReference type="InterPro" id="IPR036397">
    <property type="entry name" value="RNaseH_sf"/>
</dbReference>
<evidence type="ECO:0000256" key="1">
    <source>
        <dbReference type="SAM" id="MobiDB-lite"/>
    </source>
</evidence>
<dbReference type="AlphaFoldDB" id="A0A1G7UBX7"/>
<proteinExistence type="predicted"/>
<dbReference type="SUPFAM" id="SSF53098">
    <property type="entry name" value="Ribonuclease H-like"/>
    <property type="match status" value="1"/>
</dbReference>
<accession>A0A1G7UBX7</accession>
<gene>
    <name evidence="3" type="ORF">SAMN04488117_12130</name>
</gene>
<feature type="domain" description="Transposase-like Mu C-terminal" evidence="2">
    <location>
        <begin position="525"/>
        <end position="579"/>
    </location>
</feature>
<dbReference type="InterPro" id="IPR015378">
    <property type="entry name" value="Transposase-like_Mu_C"/>
</dbReference>
<evidence type="ECO:0000313" key="4">
    <source>
        <dbReference type="Proteomes" id="UP000182284"/>
    </source>
</evidence>
<sequence>MSVRLNYHVPAGTQLMTGGRSFFLYPQKGGRYRAEDIATGRSETWTAGQFLDRSSRSDASRSYHNVRGSRASARIQAGGLFHRDQLNAKGRDTVKLRKALMVGVEALAAEGLKITGPALAKLKNRRKIRDFAQPHYPDRPIWITPRGGSTRECAIMPSGRILRDYWTRYVDAGFDEMALADQNWLKGNRTPRIHWRVRELIDQAIDEVHLDLKKPQVSLALSRLDTLITSENERRAVREQSELNCVTHKTVSNHVDMINATALAIARDGERAATNARTRGSTDARALMIGEDVETDECKLSVLTPVRKTGFWEALSAEDKEALEEIEDYVTSRLWLVLVLDVATRMPLGWTLTDAPNHEATLDALRMATRSKEREKIMCGCDCDPMPAVGLACVPNDNGSGLRNGAVKTALLGAGAQVVDVRAYHSGDTPFVERMWNTMESQLINLLHGYTGRTAGHLKGYDAKKNAVIFREDLFRLITRYLIDEYPYQNHYGTTVFGRSPIHVATQLAEEGWAIAVPSPQDRRLHLGWRKEAMITDEGVKVFGLPYNSPELQKFRDSTKRKVAVFCDPDCVNEVTVIVEGHPAPICVDLSWTEMRDMTIPEVLAHYEELRRNDPANLKDTRVRLARLRQERFDYLKSKAIENGLARSYMTRAEAEKKAAVLTTGMQSSEPKITVGTVAPGTLADLECDPFAFDIGDGFEPPIEGDLTSGTQDGRAVFGRPEQAGKLK</sequence>
<organism evidence="3 4">
    <name type="scientific">Celeribacter baekdonensis</name>
    <dbReference type="NCBI Taxonomy" id="875171"/>
    <lineage>
        <taxon>Bacteria</taxon>
        <taxon>Pseudomonadati</taxon>
        <taxon>Pseudomonadota</taxon>
        <taxon>Alphaproteobacteria</taxon>
        <taxon>Rhodobacterales</taxon>
        <taxon>Roseobacteraceae</taxon>
        <taxon>Celeribacter</taxon>
    </lineage>
</organism>
<dbReference type="GO" id="GO:0003676">
    <property type="term" value="F:nucleic acid binding"/>
    <property type="evidence" value="ECO:0007669"/>
    <property type="project" value="InterPro"/>
</dbReference>
<evidence type="ECO:0000259" key="2">
    <source>
        <dbReference type="Pfam" id="PF09299"/>
    </source>
</evidence>
<reference evidence="3 4" key="1">
    <citation type="submission" date="2016-10" db="EMBL/GenBank/DDBJ databases">
        <authorList>
            <person name="de Groot N.N."/>
        </authorList>
    </citation>
    <scope>NUCLEOTIDE SEQUENCE [LARGE SCALE GENOMIC DNA]</scope>
    <source>
        <strain evidence="3 4">DSM 27375</strain>
    </source>
</reference>